<dbReference type="InterPro" id="IPR043128">
    <property type="entry name" value="Rev_trsase/Diguanyl_cyclase"/>
</dbReference>
<gene>
    <name evidence="1" type="ORF">CWS20_20615</name>
</gene>
<evidence type="ECO:0000313" key="2">
    <source>
        <dbReference type="Proteomes" id="UP000233343"/>
    </source>
</evidence>
<name>A0A2N0ZC64_9BACI</name>
<protein>
    <recommendedName>
        <fullName evidence="3">Transcriptional regulator</fullName>
    </recommendedName>
</protein>
<dbReference type="RefSeq" id="WP_066199067.1">
    <property type="nucleotide sequence ID" value="NZ_JAFDQP010000002.1"/>
</dbReference>
<organism evidence="1 2">
    <name type="scientific">Cytobacillus horneckiae</name>
    <dbReference type="NCBI Taxonomy" id="549687"/>
    <lineage>
        <taxon>Bacteria</taxon>
        <taxon>Bacillati</taxon>
        <taxon>Bacillota</taxon>
        <taxon>Bacilli</taxon>
        <taxon>Bacillales</taxon>
        <taxon>Bacillaceae</taxon>
        <taxon>Cytobacillus</taxon>
    </lineage>
</organism>
<dbReference type="Proteomes" id="UP000233343">
    <property type="component" value="Unassembled WGS sequence"/>
</dbReference>
<dbReference type="Gene3D" id="3.30.70.270">
    <property type="match status" value="1"/>
</dbReference>
<sequence>MKIRVGVVGPSDSVKQMMKVGESYPDLNFIPFVYENTEETEQIILKNKEWVDQWLFSGQAPYYFALSKELICEDEATFTPLNGASLLAVLLQAFLDEGHILKRFSLDTIQEEEIEKGLDSLVNHNIIFHLNAYEGYMPSNEIIHFHKKLYEAGKIEAAITCLNNVYQELTAMKIPVYRLVQSELTLRRSLEHIREKGHVNWYKKSQLVIIGIDIIRSSLSNEERHLSYKLKHQELELKKVLLQVAEKMNASIVQIGDGLHYIYTTRGELDLYMSSQSILSMRDEIYIHSKLYVRIGVGYGLTVLDAEESVGIAFEHAREYKGPVVITVNEEKDVKVLMEDGDEISYHTRNIGNEWEKFFKDAGISLKIVSKIDSLSAHYQKTAITSQDLAHWLKSTDRNARRILMEMEKIGLAKVVGEESGHRGRPRKIYELQLESFEK</sequence>
<keyword evidence="2" id="KW-1185">Reference proteome</keyword>
<proteinExistence type="predicted"/>
<dbReference type="EMBL" id="PISD01000050">
    <property type="protein sequence ID" value="PKG27074.1"/>
    <property type="molecule type" value="Genomic_DNA"/>
</dbReference>
<accession>A0A2N0ZC64</accession>
<comment type="caution">
    <text evidence="1">The sequence shown here is derived from an EMBL/GenBank/DDBJ whole genome shotgun (WGS) entry which is preliminary data.</text>
</comment>
<dbReference type="AlphaFoldDB" id="A0A2N0ZC64"/>
<evidence type="ECO:0000313" key="1">
    <source>
        <dbReference type="EMBL" id="PKG27074.1"/>
    </source>
</evidence>
<evidence type="ECO:0008006" key="3">
    <source>
        <dbReference type="Google" id="ProtNLM"/>
    </source>
</evidence>
<reference evidence="1 2" key="1">
    <citation type="journal article" date="2010" name="Int. J. Syst. Evol. Microbiol.">
        <title>Bacillus horneckiae sp. nov., isolated from a spacecraft-assembly clean room.</title>
        <authorList>
            <person name="Vaishampayan P."/>
            <person name="Probst A."/>
            <person name="Krishnamurthi S."/>
            <person name="Ghosh S."/>
            <person name="Osman S."/>
            <person name="McDowall A."/>
            <person name="Ruckmani A."/>
            <person name="Mayilraj S."/>
            <person name="Venkateswaran K."/>
        </authorList>
    </citation>
    <scope>NUCLEOTIDE SEQUENCE [LARGE SCALE GENOMIC DNA]</scope>
    <source>
        <strain evidence="2">1PO1SC</strain>
    </source>
</reference>